<dbReference type="SUPFAM" id="SSF54862">
    <property type="entry name" value="4Fe-4S ferredoxins"/>
    <property type="match status" value="1"/>
</dbReference>
<dbReference type="CDD" id="cd10551">
    <property type="entry name" value="PsrB"/>
    <property type="match status" value="1"/>
</dbReference>
<protein>
    <submittedName>
        <fullName evidence="6">Methyl-accepting chemotaxis sensory transducer</fullName>
        <ecNumber evidence="6">1.97.1.9</ecNumber>
    </submittedName>
</protein>
<dbReference type="PROSITE" id="PS51379">
    <property type="entry name" value="4FE4S_FER_2"/>
    <property type="match status" value="3"/>
</dbReference>
<dbReference type="GeneID" id="93090191"/>
<evidence type="ECO:0000256" key="2">
    <source>
        <dbReference type="ARBA" id="ARBA00022723"/>
    </source>
</evidence>
<dbReference type="Proteomes" id="UP000254920">
    <property type="component" value="Unassembled WGS sequence"/>
</dbReference>
<dbReference type="EMBL" id="UFVD01000001">
    <property type="protein sequence ID" value="SUX11330.1"/>
    <property type="molecule type" value="Genomic_DNA"/>
</dbReference>
<name>A0A381DL57_9BACT</name>
<keyword evidence="6" id="KW-0560">Oxidoreductase</keyword>
<evidence type="ECO:0000259" key="5">
    <source>
        <dbReference type="PROSITE" id="PS51379"/>
    </source>
</evidence>
<dbReference type="RefSeq" id="WP_089182070.1">
    <property type="nucleotide sequence ID" value="NZ_CP043427.1"/>
</dbReference>
<evidence type="ECO:0000313" key="6">
    <source>
        <dbReference type="EMBL" id="SUX11330.1"/>
    </source>
</evidence>
<keyword evidence="4" id="KW-0411">Iron-sulfur</keyword>
<accession>A0A381DL57</accession>
<dbReference type="GO" id="GO:0046872">
    <property type="term" value="F:metal ion binding"/>
    <property type="evidence" value="ECO:0007669"/>
    <property type="project" value="UniProtKB-KW"/>
</dbReference>
<dbReference type="NCBIfam" id="NF045797">
    <property type="entry name" value="DsrO"/>
    <property type="match status" value="1"/>
</dbReference>
<dbReference type="Pfam" id="PF13247">
    <property type="entry name" value="Fer4_11"/>
    <property type="match status" value="1"/>
</dbReference>
<proteinExistence type="predicted"/>
<keyword evidence="7" id="KW-1185">Reference proteome</keyword>
<dbReference type="PROSITE" id="PS00198">
    <property type="entry name" value="4FE4S_FER_1"/>
    <property type="match status" value="1"/>
</dbReference>
<dbReference type="GO" id="GO:0033797">
    <property type="term" value="F:selenate reductase activity"/>
    <property type="evidence" value="ECO:0007669"/>
    <property type="project" value="UniProtKB-EC"/>
</dbReference>
<feature type="domain" description="4Fe-4S ferredoxin-type" evidence="5">
    <location>
        <begin position="96"/>
        <end position="127"/>
    </location>
</feature>
<feature type="domain" description="4Fe-4S ferredoxin-type" evidence="5">
    <location>
        <begin position="128"/>
        <end position="157"/>
    </location>
</feature>
<dbReference type="InterPro" id="IPR050954">
    <property type="entry name" value="ET_IronSulfur_Cluster-Binding"/>
</dbReference>
<reference evidence="6 7" key="1">
    <citation type="submission" date="2018-06" db="EMBL/GenBank/DDBJ databases">
        <authorList>
            <consortium name="Pathogen Informatics"/>
            <person name="Doyle S."/>
        </authorList>
    </citation>
    <scope>NUCLEOTIDE SEQUENCE [LARGE SCALE GENOMIC DNA]</scope>
    <source>
        <strain evidence="6 7">NCTC12475</strain>
    </source>
</reference>
<dbReference type="EC" id="1.97.1.9" evidence="6"/>
<evidence type="ECO:0000256" key="4">
    <source>
        <dbReference type="ARBA" id="ARBA00023014"/>
    </source>
</evidence>
<organism evidence="6 7">
    <name type="scientific">Campylobacter sputorum subsp. sputorum</name>
    <dbReference type="NCBI Taxonomy" id="32024"/>
    <lineage>
        <taxon>Bacteria</taxon>
        <taxon>Pseudomonadati</taxon>
        <taxon>Campylobacterota</taxon>
        <taxon>Epsilonproteobacteria</taxon>
        <taxon>Campylobacterales</taxon>
        <taxon>Campylobacteraceae</taxon>
        <taxon>Campylobacter</taxon>
    </lineage>
</organism>
<evidence type="ECO:0000313" key="7">
    <source>
        <dbReference type="Proteomes" id="UP000254920"/>
    </source>
</evidence>
<keyword evidence="1" id="KW-0004">4Fe-4S</keyword>
<keyword evidence="3" id="KW-0408">Iron</keyword>
<feature type="domain" description="4Fe-4S ferredoxin-type" evidence="5">
    <location>
        <begin position="51"/>
        <end position="80"/>
    </location>
</feature>
<dbReference type="OrthoDB" id="9789030at2"/>
<dbReference type="AlphaFoldDB" id="A0A381DL57"/>
<gene>
    <name evidence="6" type="primary">serB_2</name>
    <name evidence="6" type="ORF">NCTC12475_01549</name>
</gene>
<dbReference type="InterPro" id="IPR054822">
    <property type="entry name" value="DsrO-like"/>
</dbReference>
<evidence type="ECO:0000256" key="1">
    <source>
        <dbReference type="ARBA" id="ARBA00022485"/>
    </source>
</evidence>
<keyword evidence="2" id="KW-0479">Metal-binding</keyword>
<dbReference type="Gene3D" id="3.30.70.20">
    <property type="match status" value="2"/>
</dbReference>
<dbReference type="GO" id="GO:0051539">
    <property type="term" value="F:4 iron, 4 sulfur cluster binding"/>
    <property type="evidence" value="ECO:0007669"/>
    <property type="project" value="UniProtKB-KW"/>
</dbReference>
<dbReference type="PANTHER" id="PTHR43177:SF9">
    <property type="entry name" value="PROTEIN NRFC"/>
    <property type="match status" value="1"/>
</dbReference>
<dbReference type="InterPro" id="IPR017900">
    <property type="entry name" value="4Fe4S_Fe_S_CS"/>
</dbReference>
<dbReference type="InterPro" id="IPR017896">
    <property type="entry name" value="4Fe4S_Fe-S-bd"/>
</dbReference>
<sequence length="266" mass="29866">MQKNQRRNFLKYSSVLFASSFFVNYAHGFSLKNPGRDNDELRYTGDGKKHYSMLIDLRKCVGCQACTSACIVENEVPKDNYRTWVNEYERGVFPDVRKIFLPQLCNHCDNPSCVSVCPTGATFKREDGIVVVDNEICWGCGYCINACPYDKRFINNKTQVADKCTFCAHRVDNGLLPACVETCVGGARIFGDLNDKDSEIYKIISQNPTSTLNPASGTKPQVFYIGLDDNISFPTISNSPLEDLAKKMDGYKVKEWSTSYKGAKNV</sequence>
<evidence type="ECO:0000256" key="3">
    <source>
        <dbReference type="ARBA" id="ARBA00023004"/>
    </source>
</evidence>
<dbReference type="PANTHER" id="PTHR43177">
    <property type="entry name" value="PROTEIN NRFC"/>
    <property type="match status" value="1"/>
</dbReference>